<dbReference type="InterPro" id="IPR003838">
    <property type="entry name" value="ABC3_permease_C"/>
</dbReference>
<evidence type="ECO:0000259" key="9">
    <source>
        <dbReference type="Pfam" id="PF12704"/>
    </source>
</evidence>
<dbReference type="InterPro" id="IPR050250">
    <property type="entry name" value="Macrolide_Exporter_MacB"/>
</dbReference>
<feature type="transmembrane region" description="Helical" evidence="7">
    <location>
        <begin position="671"/>
        <end position="693"/>
    </location>
</feature>
<feature type="transmembrane region" description="Helical" evidence="7">
    <location>
        <begin position="415"/>
        <end position="437"/>
    </location>
</feature>
<feature type="domain" description="MacB-like periplasmic core" evidence="9">
    <location>
        <begin position="454"/>
        <end position="641"/>
    </location>
</feature>
<evidence type="ECO:0000256" key="2">
    <source>
        <dbReference type="ARBA" id="ARBA00022475"/>
    </source>
</evidence>
<dbReference type="Pfam" id="PF12704">
    <property type="entry name" value="MacB_PCD"/>
    <property type="match status" value="2"/>
</dbReference>
<feature type="domain" description="ABC3 transporter permease C-terminal" evidence="8">
    <location>
        <begin position="281"/>
        <end position="398"/>
    </location>
</feature>
<feature type="transmembrane region" description="Helical" evidence="7">
    <location>
        <begin position="12"/>
        <end position="37"/>
    </location>
</feature>
<keyword evidence="11" id="KW-1185">Reference proteome</keyword>
<sequence length="798" mass="91296">MLSFFRSIKKRWVLTLLNIVGYGVGVAACILVLHNILYETSYDKFNKGHENIYRVQLDHFYSDVYQNSTAISFYPIGPELQKRYPEVLDFTRVQIVNNATVEYEENRFLEENVFTTDSSFFRMFSLDLVKGSFSNLNRLDIFMSESLARKYFGEEDPINKMITVLGRSCEIKGVYKDLPPTTHLQHDMLVVRPNFERMAENWAGYAYHTYLLLEPGVDIESFEAKLQAFSDEFSQVSDEQSSVEYSWKMDLMKLSDIHLRSDVDFEHQANGNMTNIYILVIVAAFVLLISGFNYVSLTNSINAERIGDVFVRKLHGASKFNVLRKYAIESLILNFSGIALAIILTLIFSRFAETQALDFNFSIDWSNPNYYFLLGGVILLSFIFSGLIPALVFTSLNPLKYLKGEYFRSKKNKNFGKALSMLQFAISFVLISGALTINRQLNYINQVDLGFENKDVVVLNTPRMGYEDSRSTLNKFRSDLMASSLIENVGFSEFIPGVKYTRDVSVRLQDDPAENAIFCYAQTITSQYLNVYGVELKAGRAFDDDRDADIESIMINETLAKELYTGDYNNLLNKTVVLPWHEEYRTFKIVGIVEDYHHESIKNAVQPCVFVSLRNDGLAYNTSIKASPGKNVREVAQLIERTYKANFPDRVLDLFYADTFYKQQFESDIQFANLIELFALLAILMSGVGLLGLASNETRKRTREVAIRKVNGAGMREITKLFVLHFLKQIGVTMLIALPVSLYIADSWLDNFATRVDIGIWFFMYPILITILISALSMGHHVFKVALVNPVRILKDER</sequence>
<evidence type="ECO:0000256" key="7">
    <source>
        <dbReference type="SAM" id="Phobius"/>
    </source>
</evidence>
<feature type="transmembrane region" description="Helical" evidence="7">
    <location>
        <begin position="331"/>
        <end position="351"/>
    </location>
</feature>
<feature type="transmembrane region" description="Helical" evidence="7">
    <location>
        <begin position="276"/>
        <end position="295"/>
    </location>
</feature>
<feature type="transmembrane region" description="Helical" evidence="7">
    <location>
        <begin position="758"/>
        <end position="776"/>
    </location>
</feature>
<evidence type="ECO:0000259" key="8">
    <source>
        <dbReference type="Pfam" id="PF02687"/>
    </source>
</evidence>
<protein>
    <submittedName>
        <fullName evidence="10">ABC transporter permease</fullName>
    </submittedName>
</protein>
<comment type="subcellular location">
    <subcellularLocation>
        <location evidence="1">Cell membrane</location>
        <topology evidence="1">Multi-pass membrane protein</topology>
    </subcellularLocation>
</comment>
<evidence type="ECO:0000256" key="4">
    <source>
        <dbReference type="ARBA" id="ARBA00022989"/>
    </source>
</evidence>
<gene>
    <name evidence="10" type="ORF">JMN32_23610</name>
</gene>
<feature type="transmembrane region" description="Helical" evidence="7">
    <location>
        <begin position="718"/>
        <end position="738"/>
    </location>
</feature>
<feature type="domain" description="ABC3 transporter permease C-terminal" evidence="8">
    <location>
        <begin position="677"/>
        <end position="778"/>
    </location>
</feature>
<feature type="domain" description="MacB-like periplasmic core" evidence="9">
    <location>
        <begin position="15"/>
        <end position="228"/>
    </location>
</feature>
<reference evidence="10" key="1">
    <citation type="submission" date="2021-01" db="EMBL/GenBank/DDBJ databases">
        <title>Fulvivirga kasyanovii gen. nov., sp nov., a novel member of the phylum Bacteroidetes isolated from seawater in a mussel farm.</title>
        <authorList>
            <person name="Zhao L.-H."/>
            <person name="Wang Z.-J."/>
        </authorList>
    </citation>
    <scope>NUCLEOTIDE SEQUENCE</scope>
    <source>
        <strain evidence="10">29W222</strain>
    </source>
</reference>
<accession>A0A937G3F1</accession>
<keyword evidence="2" id="KW-1003">Cell membrane</keyword>
<dbReference type="AlphaFoldDB" id="A0A937G3F1"/>
<evidence type="ECO:0000313" key="11">
    <source>
        <dbReference type="Proteomes" id="UP000614216"/>
    </source>
</evidence>
<dbReference type="GO" id="GO:0022857">
    <property type="term" value="F:transmembrane transporter activity"/>
    <property type="evidence" value="ECO:0007669"/>
    <property type="project" value="TreeGrafter"/>
</dbReference>
<keyword evidence="5 7" id="KW-0472">Membrane</keyword>
<evidence type="ECO:0000256" key="5">
    <source>
        <dbReference type="ARBA" id="ARBA00023136"/>
    </source>
</evidence>
<comment type="similarity">
    <text evidence="6">Belongs to the ABC-4 integral membrane protein family.</text>
</comment>
<dbReference type="PANTHER" id="PTHR30572">
    <property type="entry name" value="MEMBRANE COMPONENT OF TRANSPORTER-RELATED"/>
    <property type="match status" value="1"/>
</dbReference>
<dbReference type="InterPro" id="IPR025857">
    <property type="entry name" value="MacB_PCD"/>
</dbReference>
<name>A0A937G3F1_9BACT</name>
<proteinExistence type="inferred from homology"/>
<evidence type="ECO:0000256" key="3">
    <source>
        <dbReference type="ARBA" id="ARBA00022692"/>
    </source>
</evidence>
<dbReference type="RefSeq" id="WP_202858847.1">
    <property type="nucleotide sequence ID" value="NZ_JAEUGD010000066.1"/>
</dbReference>
<evidence type="ECO:0000256" key="6">
    <source>
        <dbReference type="ARBA" id="ARBA00038076"/>
    </source>
</evidence>
<organism evidence="10 11">
    <name type="scientific">Fulvivirga marina</name>
    <dbReference type="NCBI Taxonomy" id="2494733"/>
    <lineage>
        <taxon>Bacteria</taxon>
        <taxon>Pseudomonadati</taxon>
        <taxon>Bacteroidota</taxon>
        <taxon>Cytophagia</taxon>
        <taxon>Cytophagales</taxon>
        <taxon>Fulvivirgaceae</taxon>
        <taxon>Fulvivirga</taxon>
    </lineage>
</organism>
<comment type="caution">
    <text evidence="10">The sequence shown here is derived from an EMBL/GenBank/DDBJ whole genome shotgun (WGS) entry which is preliminary data.</text>
</comment>
<dbReference type="GO" id="GO:0005886">
    <property type="term" value="C:plasma membrane"/>
    <property type="evidence" value="ECO:0007669"/>
    <property type="project" value="UniProtKB-SubCell"/>
</dbReference>
<dbReference type="Pfam" id="PF02687">
    <property type="entry name" value="FtsX"/>
    <property type="match status" value="2"/>
</dbReference>
<dbReference type="Proteomes" id="UP000614216">
    <property type="component" value="Unassembled WGS sequence"/>
</dbReference>
<feature type="transmembrane region" description="Helical" evidence="7">
    <location>
        <begin position="371"/>
        <end position="394"/>
    </location>
</feature>
<dbReference type="PANTHER" id="PTHR30572:SF4">
    <property type="entry name" value="ABC TRANSPORTER PERMEASE YTRF"/>
    <property type="match status" value="1"/>
</dbReference>
<dbReference type="PROSITE" id="PS51257">
    <property type="entry name" value="PROKAR_LIPOPROTEIN"/>
    <property type="match status" value="1"/>
</dbReference>
<keyword evidence="4 7" id="KW-1133">Transmembrane helix</keyword>
<keyword evidence="3 7" id="KW-0812">Transmembrane</keyword>
<evidence type="ECO:0000256" key="1">
    <source>
        <dbReference type="ARBA" id="ARBA00004651"/>
    </source>
</evidence>
<evidence type="ECO:0000313" key="10">
    <source>
        <dbReference type="EMBL" id="MBL6449318.1"/>
    </source>
</evidence>
<dbReference type="EMBL" id="JAEUGD010000066">
    <property type="protein sequence ID" value="MBL6449318.1"/>
    <property type="molecule type" value="Genomic_DNA"/>
</dbReference>